<dbReference type="AlphaFoldDB" id="A0A1Y6CS86"/>
<protein>
    <submittedName>
        <fullName evidence="2">Metallo-beta-lactamase superfamily protein</fullName>
    </submittedName>
</protein>
<evidence type="ECO:0000313" key="3">
    <source>
        <dbReference type="Proteomes" id="UP000192923"/>
    </source>
</evidence>
<dbReference type="InterPro" id="IPR036866">
    <property type="entry name" value="RibonucZ/Hydroxyglut_hydro"/>
</dbReference>
<evidence type="ECO:0000313" key="2">
    <source>
        <dbReference type="EMBL" id="SMF93489.1"/>
    </source>
</evidence>
<accession>A0A1Y6CS86</accession>
<dbReference type="OrthoDB" id="9768433at2"/>
<dbReference type="SMART" id="SM00849">
    <property type="entry name" value="Lactamase_B"/>
    <property type="match status" value="1"/>
</dbReference>
<dbReference type="Gene3D" id="3.60.15.10">
    <property type="entry name" value="Ribonuclease Z/Hydroxyacylglutathione hydrolase-like"/>
    <property type="match status" value="1"/>
</dbReference>
<dbReference type="RefSeq" id="WP_085210113.1">
    <property type="nucleotide sequence ID" value="NZ_FXAM01000001.1"/>
</dbReference>
<evidence type="ECO:0000259" key="1">
    <source>
        <dbReference type="SMART" id="SM00849"/>
    </source>
</evidence>
<dbReference type="InterPro" id="IPR045761">
    <property type="entry name" value="ODP_dom"/>
</dbReference>
<reference evidence="2 3" key="1">
    <citation type="submission" date="2016-12" db="EMBL/GenBank/DDBJ databases">
        <authorList>
            <person name="Song W.-J."/>
            <person name="Kurnit D.M."/>
        </authorList>
    </citation>
    <scope>NUCLEOTIDE SEQUENCE [LARGE SCALE GENOMIC DNA]</scope>
    <source>
        <strain evidence="2 3">175</strain>
    </source>
</reference>
<sequence length="261" mass="29392">MNRIDLLDYAHNKPAPDIPTRLFQDGHHAIYWLGIEQDTAFRCNVYLIEDGGEGYLVDPGGRPGFSQIKQRVEQIMPTGRIKGMVLCHQDPDVAASMVDWLDLHPDIKVYSSTRTHALLPHYGKLKYPAVDIVEKPVLEFSSGARLRFIEAPFLHFPGAFTSYDTASGFLFSGDIWAAVGMDWTLVSDDFNTLSFKMEMFHTDYMASNKASRGFTRKLREVDIMAILPQHGSIIPRAYVAEAIDYLNDLPCGLDLLYLSGQ</sequence>
<name>A0A1Y6CS86_9GAMM</name>
<dbReference type="STRING" id="1760988.SAMN02949497_0771"/>
<feature type="domain" description="Metallo-beta-lactamase" evidence="1">
    <location>
        <begin position="42"/>
        <end position="230"/>
    </location>
</feature>
<proteinExistence type="predicted"/>
<dbReference type="EMBL" id="FXAM01000001">
    <property type="protein sequence ID" value="SMF93489.1"/>
    <property type="molecule type" value="Genomic_DNA"/>
</dbReference>
<dbReference type="PANTHER" id="PTHR43041:SF1">
    <property type="entry name" value="METALLO-BETA-LACTAMASE DOMAIN-CONTAINING PROTEIN"/>
    <property type="match status" value="1"/>
</dbReference>
<dbReference type="SUPFAM" id="SSF56281">
    <property type="entry name" value="Metallo-hydrolase/oxidoreductase"/>
    <property type="match status" value="1"/>
</dbReference>
<dbReference type="Proteomes" id="UP000192923">
    <property type="component" value="Unassembled WGS sequence"/>
</dbReference>
<gene>
    <name evidence="2" type="ORF">SAMN02949497_0771</name>
</gene>
<keyword evidence="3" id="KW-1185">Reference proteome</keyword>
<organism evidence="2 3">
    <name type="scientific">Methylomagnum ishizawai</name>
    <dbReference type="NCBI Taxonomy" id="1760988"/>
    <lineage>
        <taxon>Bacteria</taxon>
        <taxon>Pseudomonadati</taxon>
        <taxon>Pseudomonadota</taxon>
        <taxon>Gammaproteobacteria</taxon>
        <taxon>Methylococcales</taxon>
        <taxon>Methylococcaceae</taxon>
        <taxon>Methylomagnum</taxon>
    </lineage>
</organism>
<dbReference type="Pfam" id="PF19583">
    <property type="entry name" value="ODP"/>
    <property type="match status" value="1"/>
</dbReference>
<dbReference type="PANTHER" id="PTHR43041">
    <property type="entry name" value="HYDROLASE, METALLO-BETA-LACTAMASE SUPERFAMILY"/>
    <property type="match status" value="1"/>
</dbReference>
<dbReference type="InterPro" id="IPR001279">
    <property type="entry name" value="Metallo-B-lactamas"/>
</dbReference>